<feature type="domain" description="Methyltransferase type 11" evidence="3">
    <location>
        <begin position="92"/>
        <end position="198"/>
    </location>
</feature>
<keyword evidence="2" id="KW-1133">Transmembrane helix</keyword>
<evidence type="ECO:0000313" key="4">
    <source>
        <dbReference type="EMBL" id="OUB75293.1"/>
    </source>
</evidence>
<organism evidence="4 5">
    <name type="scientific">Bacillus thuringiensis subsp. jegathesan</name>
    <dbReference type="NCBI Taxonomy" id="56955"/>
    <lineage>
        <taxon>Bacteria</taxon>
        <taxon>Bacillati</taxon>
        <taxon>Bacillota</taxon>
        <taxon>Bacilli</taxon>
        <taxon>Bacillales</taxon>
        <taxon>Bacillaceae</taxon>
        <taxon>Bacillus</taxon>
        <taxon>Bacillus cereus group</taxon>
    </lineage>
</organism>
<dbReference type="GO" id="GO:0008757">
    <property type="term" value="F:S-adenosylmethionine-dependent methyltransferase activity"/>
    <property type="evidence" value="ECO:0007669"/>
    <property type="project" value="InterPro"/>
</dbReference>
<name>A0A9X6ME06_BACTJ</name>
<dbReference type="RefSeq" id="WP_086403799.1">
    <property type="nucleotide sequence ID" value="NZ_MOOS01000047.1"/>
</dbReference>
<dbReference type="CDD" id="cd02440">
    <property type="entry name" value="AdoMet_MTases"/>
    <property type="match status" value="1"/>
</dbReference>
<dbReference type="SUPFAM" id="SSF53335">
    <property type="entry name" value="S-adenosyl-L-methionine-dependent methyltransferases"/>
    <property type="match status" value="1"/>
</dbReference>
<dbReference type="InterPro" id="IPR029063">
    <property type="entry name" value="SAM-dependent_MTases_sf"/>
</dbReference>
<feature type="transmembrane region" description="Helical" evidence="2">
    <location>
        <begin position="41"/>
        <end position="62"/>
    </location>
</feature>
<dbReference type="Gene3D" id="3.40.50.150">
    <property type="entry name" value="Vaccinia Virus protein VP39"/>
    <property type="match status" value="1"/>
</dbReference>
<gene>
    <name evidence="4" type="ORF">BK750_06050</name>
</gene>
<dbReference type="PANTHER" id="PTHR44068">
    <property type="entry name" value="ZGC:194242"/>
    <property type="match status" value="1"/>
</dbReference>
<dbReference type="Pfam" id="PF08241">
    <property type="entry name" value="Methyltransf_11"/>
    <property type="match status" value="1"/>
</dbReference>
<dbReference type="EMBL" id="MOOS01000047">
    <property type="protein sequence ID" value="OUB75293.1"/>
    <property type="molecule type" value="Genomic_DNA"/>
</dbReference>
<dbReference type="InterPro" id="IPR050447">
    <property type="entry name" value="Erg6_SMT_methyltransf"/>
</dbReference>
<comment type="caution">
    <text evidence="4">The sequence shown here is derived from an EMBL/GenBank/DDBJ whole genome shotgun (WGS) entry which is preliminary data.</text>
</comment>
<dbReference type="AlphaFoldDB" id="A0A9X6ME06"/>
<dbReference type="Proteomes" id="UP000194853">
    <property type="component" value="Unassembled WGS sequence"/>
</dbReference>
<dbReference type="GO" id="GO:0032259">
    <property type="term" value="P:methylation"/>
    <property type="evidence" value="ECO:0007669"/>
    <property type="project" value="UniProtKB-KW"/>
</dbReference>
<accession>A0A9X6ME06</accession>
<reference evidence="4 5" key="1">
    <citation type="submission" date="2016-10" db="EMBL/GenBank/DDBJ databases">
        <title>Comparative genomics of Bacillus thuringiensis reveals a path to pathogens against multiple invertebrate hosts.</title>
        <authorList>
            <person name="Zheng J."/>
            <person name="Gao Q."/>
            <person name="Liu H."/>
            <person name="Peng D."/>
            <person name="Ruan L."/>
            <person name="Sun M."/>
        </authorList>
    </citation>
    <scope>NUCLEOTIDE SEQUENCE [LARGE SCALE GENOMIC DNA]</scope>
    <source>
        <strain evidence="4">BGSC 4CF1</strain>
    </source>
</reference>
<sequence>MLKTKAKYKTWIRIYKLIIFLVISLILLLITLLPVNLYLRVLSGIFALPFIYIAFILSYSVYQFAPFGGDYQSKIHNLIVTKVNSDGKGKILDIGTGSGSLIIKLAKTFPKSFLTGVDYWGGNWEYSKAQCQQNAKIEGVSDRIDFLKASAAALPFTDNEFDTIVSCLTFHEVKDKENKTEVIKEALRVLKPGGKFIFLDLFMDEKIFGNEKELLNALKKQGVSELSSYKLTEEMELPKLLLNKKVLGNAMILSGRKLDGDNSTHALPITIIM</sequence>
<evidence type="ECO:0000256" key="2">
    <source>
        <dbReference type="SAM" id="Phobius"/>
    </source>
</evidence>
<keyword evidence="4" id="KW-0489">Methyltransferase</keyword>
<dbReference type="InterPro" id="IPR013216">
    <property type="entry name" value="Methyltransf_11"/>
</dbReference>
<feature type="transmembrane region" description="Helical" evidence="2">
    <location>
        <begin position="12"/>
        <end position="35"/>
    </location>
</feature>
<keyword evidence="1" id="KW-0808">Transferase</keyword>
<evidence type="ECO:0000256" key="1">
    <source>
        <dbReference type="ARBA" id="ARBA00022679"/>
    </source>
</evidence>
<proteinExistence type="predicted"/>
<keyword evidence="2" id="KW-0812">Transmembrane</keyword>
<dbReference type="PANTHER" id="PTHR44068:SF11">
    <property type="entry name" value="GERANYL DIPHOSPHATE 2-C-METHYLTRANSFERASE"/>
    <property type="match status" value="1"/>
</dbReference>
<protein>
    <submittedName>
        <fullName evidence="4">SAM-dependent methyltransferase</fullName>
    </submittedName>
</protein>
<evidence type="ECO:0000313" key="5">
    <source>
        <dbReference type="Proteomes" id="UP000194853"/>
    </source>
</evidence>
<evidence type="ECO:0000259" key="3">
    <source>
        <dbReference type="Pfam" id="PF08241"/>
    </source>
</evidence>
<keyword evidence="2" id="KW-0472">Membrane</keyword>